<gene>
    <name evidence="1" type="ORF">CARN6_2802</name>
</gene>
<proteinExistence type="predicted"/>
<evidence type="ECO:0000313" key="1">
    <source>
        <dbReference type="EMBL" id="CBI06690.1"/>
    </source>
</evidence>
<protein>
    <recommendedName>
        <fullName evidence="2">AbrB family transcriptional regulator</fullName>
    </recommendedName>
</protein>
<reference evidence="1" key="1">
    <citation type="submission" date="2009-10" db="EMBL/GenBank/DDBJ databases">
        <title>Diversity of trophic interactions inside an arsenic-rich microbial ecosystem.</title>
        <authorList>
            <person name="Bertin P.N."/>
            <person name="Heinrich-Salmeron A."/>
            <person name="Pelletier E."/>
            <person name="Goulhen-Chollet F."/>
            <person name="Arsene-Ploetze F."/>
            <person name="Gallien S."/>
            <person name="Calteau A."/>
            <person name="Vallenet D."/>
            <person name="Casiot C."/>
            <person name="Chane-Woon-Ming B."/>
            <person name="Giloteaux L."/>
            <person name="Barakat M."/>
            <person name="Bonnefoy V."/>
            <person name="Bruneel O."/>
            <person name="Chandler M."/>
            <person name="Cleiss J."/>
            <person name="Duran R."/>
            <person name="Elbaz-Poulichet F."/>
            <person name="Fonknechten N."/>
            <person name="Lauga B."/>
            <person name="Mornico D."/>
            <person name="Ortet P."/>
            <person name="Schaeffer C."/>
            <person name="Siguier P."/>
            <person name="Alexander Thil Smith A."/>
            <person name="Van Dorsselaer A."/>
            <person name="Weissenbach J."/>
            <person name="Medigue C."/>
            <person name="Le Paslier D."/>
        </authorList>
    </citation>
    <scope>NUCLEOTIDE SEQUENCE</scope>
</reference>
<accession>E6QHH6</accession>
<dbReference type="EMBL" id="CABQ01000008">
    <property type="protein sequence ID" value="CBI06690.1"/>
    <property type="molecule type" value="Genomic_DNA"/>
</dbReference>
<sequence length="63" mass="6997">MALNVTAGDALMFEIGPDGVRVLPAPRPNRFSAFAGRYRIGAGRSQKETNAWLRELRGHESKR</sequence>
<dbReference type="AlphaFoldDB" id="E6QHH6"/>
<organism evidence="1">
    <name type="scientific">mine drainage metagenome</name>
    <dbReference type="NCBI Taxonomy" id="410659"/>
    <lineage>
        <taxon>unclassified sequences</taxon>
        <taxon>metagenomes</taxon>
        <taxon>ecological metagenomes</taxon>
    </lineage>
</organism>
<evidence type="ECO:0008006" key="2">
    <source>
        <dbReference type="Google" id="ProtNLM"/>
    </source>
</evidence>
<comment type="caution">
    <text evidence="1">The sequence shown here is derived from an EMBL/GenBank/DDBJ whole genome shotgun (WGS) entry which is preliminary data.</text>
</comment>
<name>E6QHH6_9ZZZZ</name>